<comment type="caution">
    <text evidence="2">The sequence shown here is derived from an EMBL/GenBank/DDBJ whole genome shotgun (WGS) entry which is preliminary data.</text>
</comment>
<dbReference type="RefSeq" id="WP_374039284.1">
    <property type="nucleotide sequence ID" value="NZ_CP169082.1"/>
</dbReference>
<organism evidence="2 3">
    <name type="scientific">Brevundimonas staleyi</name>
    <dbReference type="NCBI Taxonomy" id="74326"/>
    <lineage>
        <taxon>Bacteria</taxon>
        <taxon>Pseudomonadati</taxon>
        <taxon>Pseudomonadota</taxon>
        <taxon>Alphaproteobacteria</taxon>
        <taxon>Caulobacterales</taxon>
        <taxon>Caulobacteraceae</taxon>
        <taxon>Brevundimonas</taxon>
    </lineage>
</organism>
<dbReference type="InterPro" id="IPR046732">
    <property type="entry name" value="DUF6624"/>
</dbReference>
<keyword evidence="1" id="KW-0732">Signal</keyword>
<dbReference type="EMBL" id="JBHSLF010000014">
    <property type="protein sequence ID" value="MFC5343497.1"/>
    <property type="molecule type" value="Genomic_DNA"/>
</dbReference>
<evidence type="ECO:0000313" key="3">
    <source>
        <dbReference type="Proteomes" id="UP001596152"/>
    </source>
</evidence>
<dbReference type="Pfam" id="PF20329">
    <property type="entry name" value="DUF6624"/>
    <property type="match status" value="1"/>
</dbReference>
<evidence type="ECO:0000313" key="2">
    <source>
        <dbReference type="EMBL" id="MFC5343497.1"/>
    </source>
</evidence>
<sequence length="236" mass="25894">MSPIALLAVLLVSTAPMMGQAQSPAVTMSAEEISTRIAPVTDAMAAERARQAALPPAANDSDRLIRMGEADQAARTAMQAFMSSLPREERPLLRRSVWDAVEALDRENQTALLGMVPSEGWFTRNRYGPEASRAAFLIVQHSNPDLWRRFLPALEPLVATGEIGGLEYAQMFDRLRQAEEKPQYYGTQVGCRYGTNVWSTGEIEDEANVDARRAALGIEPLAEQMAPYIANPPGFC</sequence>
<evidence type="ECO:0000256" key="1">
    <source>
        <dbReference type="SAM" id="SignalP"/>
    </source>
</evidence>
<gene>
    <name evidence="2" type="ORF">ACFPIE_06180</name>
</gene>
<name>A0ABW0FP74_9CAUL</name>
<keyword evidence="3" id="KW-1185">Reference proteome</keyword>
<proteinExistence type="predicted"/>
<protein>
    <submittedName>
        <fullName evidence="2">DUF6624 domain-containing protein</fullName>
    </submittedName>
</protein>
<accession>A0ABW0FP74</accession>
<feature type="signal peptide" evidence="1">
    <location>
        <begin position="1"/>
        <end position="21"/>
    </location>
</feature>
<reference evidence="3" key="1">
    <citation type="journal article" date="2019" name="Int. J. Syst. Evol. Microbiol.">
        <title>The Global Catalogue of Microorganisms (GCM) 10K type strain sequencing project: providing services to taxonomists for standard genome sequencing and annotation.</title>
        <authorList>
            <consortium name="The Broad Institute Genomics Platform"/>
            <consortium name="The Broad Institute Genome Sequencing Center for Infectious Disease"/>
            <person name="Wu L."/>
            <person name="Ma J."/>
        </authorList>
    </citation>
    <scope>NUCLEOTIDE SEQUENCE [LARGE SCALE GENOMIC DNA]</scope>
    <source>
        <strain evidence="3">JCM 12125</strain>
    </source>
</reference>
<feature type="chain" id="PRO_5045849774" evidence="1">
    <location>
        <begin position="22"/>
        <end position="236"/>
    </location>
</feature>
<dbReference type="Proteomes" id="UP001596152">
    <property type="component" value="Unassembled WGS sequence"/>
</dbReference>